<comment type="caution">
    <text evidence="2">The sequence shown here is derived from an EMBL/GenBank/DDBJ whole genome shotgun (WGS) entry which is preliminary data.</text>
</comment>
<evidence type="ECO:0000313" key="2">
    <source>
        <dbReference type="EMBL" id="NGY06892.1"/>
    </source>
</evidence>
<protein>
    <submittedName>
        <fullName evidence="2">STAS domain-containing protein</fullName>
    </submittedName>
</protein>
<organism evidence="2 3">
    <name type="scientific">Solimonas terrae</name>
    <dbReference type="NCBI Taxonomy" id="1396819"/>
    <lineage>
        <taxon>Bacteria</taxon>
        <taxon>Pseudomonadati</taxon>
        <taxon>Pseudomonadota</taxon>
        <taxon>Gammaproteobacteria</taxon>
        <taxon>Nevskiales</taxon>
        <taxon>Nevskiaceae</taxon>
        <taxon>Solimonas</taxon>
    </lineage>
</organism>
<dbReference type="Gene3D" id="3.30.750.24">
    <property type="entry name" value="STAS domain"/>
    <property type="match status" value="1"/>
</dbReference>
<dbReference type="Pfam" id="PF13466">
    <property type="entry name" value="STAS_2"/>
    <property type="match status" value="1"/>
</dbReference>
<evidence type="ECO:0000313" key="3">
    <source>
        <dbReference type="Proteomes" id="UP000472676"/>
    </source>
</evidence>
<feature type="domain" description="MlaB-like STAS" evidence="1">
    <location>
        <begin position="11"/>
        <end position="88"/>
    </location>
</feature>
<dbReference type="Proteomes" id="UP000472676">
    <property type="component" value="Unassembled WGS sequence"/>
</dbReference>
<reference evidence="2 3" key="1">
    <citation type="journal article" date="2014" name="Int. J. Syst. Evol. Microbiol.">
        <title>Solimonas terrae sp. nov., isolated from soil.</title>
        <authorList>
            <person name="Kim S.J."/>
            <person name="Moon J.Y."/>
            <person name="Weon H.Y."/>
            <person name="Ahn J.H."/>
            <person name="Chen W.M."/>
            <person name="Kwon S.W."/>
        </authorList>
    </citation>
    <scope>NUCLEOTIDE SEQUENCE [LARGE SCALE GENOMIC DNA]</scope>
    <source>
        <strain evidence="2 3">KIS83-12</strain>
    </source>
</reference>
<name>A0A6M2BW71_9GAMM</name>
<keyword evidence="3" id="KW-1185">Reference proteome</keyword>
<dbReference type="EMBL" id="JAAMOW010000011">
    <property type="protein sequence ID" value="NGY06892.1"/>
    <property type="molecule type" value="Genomic_DNA"/>
</dbReference>
<dbReference type="InterPro" id="IPR058548">
    <property type="entry name" value="MlaB-like_STAS"/>
</dbReference>
<evidence type="ECO:0000259" key="1">
    <source>
        <dbReference type="Pfam" id="PF13466"/>
    </source>
</evidence>
<dbReference type="InterPro" id="IPR036513">
    <property type="entry name" value="STAS_dom_sf"/>
</dbReference>
<dbReference type="AlphaFoldDB" id="A0A6M2BW71"/>
<dbReference type="RefSeq" id="WP_166261282.1">
    <property type="nucleotide sequence ID" value="NZ_JAAMOW010000011.1"/>
</dbReference>
<proteinExistence type="predicted"/>
<dbReference type="SUPFAM" id="SSF52091">
    <property type="entry name" value="SpoIIaa-like"/>
    <property type="match status" value="1"/>
</dbReference>
<gene>
    <name evidence="2" type="ORF">G7Y85_19130</name>
</gene>
<sequence length="97" mass="10286">MSIADAEAAPLVLAADLGIERVAALRAQLLDVLEQPAVTLAADAVVRVHGATLQLLTAFCRERRAAGRETHWANASGVLRDAAQRLGLGPQLHIEEN</sequence>
<accession>A0A6M2BW71</accession>